<comment type="caution">
    <text evidence="1">The sequence shown here is derived from an EMBL/GenBank/DDBJ whole genome shotgun (WGS) entry which is preliminary data.</text>
</comment>
<dbReference type="Proteomes" id="UP001597448">
    <property type="component" value="Unassembled WGS sequence"/>
</dbReference>
<name>A0ABW5F656_9BACL</name>
<reference evidence="2" key="1">
    <citation type="journal article" date="2019" name="Int. J. Syst. Evol. Microbiol.">
        <title>The Global Catalogue of Microorganisms (GCM) 10K type strain sequencing project: providing services to taxonomists for standard genome sequencing and annotation.</title>
        <authorList>
            <consortium name="The Broad Institute Genomics Platform"/>
            <consortium name="The Broad Institute Genome Sequencing Center for Infectious Disease"/>
            <person name="Wu L."/>
            <person name="Ma J."/>
        </authorList>
    </citation>
    <scope>NUCLEOTIDE SEQUENCE [LARGE SCALE GENOMIC DNA]</scope>
    <source>
        <strain evidence="2">CCM 8725</strain>
    </source>
</reference>
<keyword evidence="2" id="KW-1185">Reference proteome</keyword>
<sequence>MIQWIKIYFRKRKLIKMLQQLSSEMILLPNSEPNFIHHQEKLMLQRYLISDEQIATFLNPHVHGFYSEESPYKINSVLETYFETAKIEFATFPMYIQLVGIFQNQKLRYWTSYANFEKAIQKQNQLIEAHTQKAEMFLLEIDKIRQDYFTHSILARLVNHYKDTYQFFRSGEQNGISSCIKQGYIYYDL</sequence>
<organism evidence="1 2">
    <name type="scientific">Paenibacillus rhizoplanae</name>
    <dbReference type="NCBI Taxonomy" id="1917181"/>
    <lineage>
        <taxon>Bacteria</taxon>
        <taxon>Bacillati</taxon>
        <taxon>Bacillota</taxon>
        <taxon>Bacilli</taxon>
        <taxon>Bacillales</taxon>
        <taxon>Paenibacillaceae</taxon>
        <taxon>Paenibacillus</taxon>
    </lineage>
</organism>
<gene>
    <name evidence="1" type="ORF">ACFSX3_00400</name>
</gene>
<dbReference type="EMBL" id="JBHUKY010000003">
    <property type="protein sequence ID" value="MFD2408306.1"/>
    <property type="molecule type" value="Genomic_DNA"/>
</dbReference>
<proteinExistence type="predicted"/>
<dbReference type="RefSeq" id="WP_379256810.1">
    <property type="nucleotide sequence ID" value="NZ_JBHSVQ010000001.1"/>
</dbReference>
<accession>A0ABW5F656</accession>
<evidence type="ECO:0000313" key="1">
    <source>
        <dbReference type="EMBL" id="MFD2408306.1"/>
    </source>
</evidence>
<evidence type="ECO:0000313" key="2">
    <source>
        <dbReference type="Proteomes" id="UP001597448"/>
    </source>
</evidence>
<protein>
    <submittedName>
        <fullName evidence="1">Uncharacterized protein</fullName>
    </submittedName>
</protein>